<evidence type="ECO:0000259" key="5">
    <source>
        <dbReference type="PROSITE" id="PS01124"/>
    </source>
</evidence>
<name>A0ABX1XTX0_9BACL</name>
<comment type="caution">
    <text evidence="6">The sequence shown here is derived from an EMBL/GenBank/DDBJ whole genome shotgun (WGS) entry which is preliminary data.</text>
</comment>
<organism evidence="6 7">
    <name type="scientific">Paenibacillus phytorum</name>
    <dbReference type="NCBI Taxonomy" id="2654977"/>
    <lineage>
        <taxon>Bacteria</taxon>
        <taxon>Bacillati</taxon>
        <taxon>Bacillota</taxon>
        <taxon>Bacilli</taxon>
        <taxon>Bacillales</taxon>
        <taxon>Paenibacillaceae</taxon>
        <taxon>Paenibacillus</taxon>
    </lineage>
</organism>
<keyword evidence="2" id="KW-0238">DNA-binding</keyword>
<evidence type="ECO:0000256" key="3">
    <source>
        <dbReference type="ARBA" id="ARBA00023163"/>
    </source>
</evidence>
<dbReference type="Proteomes" id="UP000616779">
    <property type="component" value="Unassembled WGS sequence"/>
</dbReference>
<keyword evidence="4" id="KW-0472">Membrane</keyword>
<sequence length="762" mass="87977">MKLLRMYKSRKYLFKLLLSITLLMVVFLSVSTTLLYYISDKTMIQMQQQADLKVLSQIKYNIDYMHETMKNITVSTKFDPDVVYLSNIADMDKGELVQKLNRLEKTVTNSSFLQSITIYNAKTGCYYSTLSSLNCQDDGMNGVIDTYIHSQKDIPMLTFVPLANETMATPVFSMFLYENRAGSKLIVTAKPSWLFDNIDNINKVTAEIRGTIFITDTAGIPLVTQPQGNYTASEAIRKAIQDKINAGETQDYFVYGTGKDKSIISFMSSSKSHLTIASVQPYDNVLGKLSKMRTISLAIIVGFLIFSVIGSFIIAYKLYRPINNMLEQMSGNRRKGLETRSDLDELKFISSEYQEAMHKLIKHEKEEHITKDALKTFALRRLISDASLPTPEEIQQVDWDIDLSQPLRVCVLLIDDFHEYESETSDSEKRLYKFAITNIAKEHVSKSMSCEVVSMRNDHFVLLVGTQQKVDLNKIVKELQQTLFQYYGISLTVSIGDAVDPYQQISQQYGHVMENASYRMIFGKGSVITPELVQNNKENITFQFPADAEKKFTEAIMSGQEKDYKEQLELLFQQSREMHYNNMMYSILHLLALVNNAVREMNSRAVRQINLDLKWQFQYVLKQETLEPIYALFLEIFQEIQKQRSQDVKVQSNQILIDTIKEMIEEQYQDLNLSLQSISAAMKLSSAHVSKQFRLYESKSISEYMNDVRLQKSLLLLETSDYSINRIMEMVGYSNESYFFKLFKKKFGTTPKEYRFKRVIDE</sequence>
<evidence type="ECO:0000256" key="4">
    <source>
        <dbReference type="SAM" id="Phobius"/>
    </source>
</evidence>
<reference evidence="6 7" key="1">
    <citation type="submission" date="2019-10" db="EMBL/GenBank/DDBJ databases">
        <title>Description of Paenibacillus terrestris sp. nov.</title>
        <authorList>
            <person name="Carlier A."/>
            <person name="Qi S."/>
        </authorList>
    </citation>
    <scope>NUCLEOTIDE SEQUENCE [LARGE SCALE GENOMIC DNA]</scope>
    <source>
        <strain evidence="6 7">LMG 31458</strain>
    </source>
</reference>
<keyword evidence="1" id="KW-0805">Transcription regulation</keyword>
<keyword evidence="7" id="KW-1185">Reference proteome</keyword>
<dbReference type="PANTHER" id="PTHR43280:SF28">
    <property type="entry name" value="HTH-TYPE TRANSCRIPTIONAL ACTIVATOR RHAS"/>
    <property type="match status" value="1"/>
</dbReference>
<keyword evidence="4" id="KW-1133">Transmembrane helix</keyword>
<feature type="transmembrane region" description="Helical" evidence="4">
    <location>
        <begin position="295"/>
        <end position="319"/>
    </location>
</feature>
<feature type="domain" description="HTH araC/xylS-type" evidence="5">
    <location>
        <begin position="658"/>
        <end position="757"/>
    </location>
</feature>
<dbReference type="PRINTS" id="PR00032">
    <property type="entry name" value="HTHARAC"/>
</dbReference>
<evidence type="ECO:0000256" key="1">
    <source>
        <dbReference type="ARBA" id="ARBA00023015"/>
    </source>
</evidence>
<dbReference type="InterPro" id="IPR018060">
    <property type="entry name" value="HTH_AraC"/>
</dbReference>
<dbReference type="InterPro" id="IPR020449">
    <property type="entry name" value="Tscrpt_reg_AraC-type_HTH"/>
</dbReference>
<feature type="transmembrane region" description="Helical" evidence="4">
    <location>
        <begin position="12"/>
        <end position="38"/>
    </location>
</feature>
<evidence type="ECO:0000313" key="6">
    <source>
        <dbReference type="EMBL" id="NOU71982.1"/>
    </source>
</evidence>
<proteinExistence type="predicted"/>
<dbReference type="Gene3D" id="1.10.10.60">
    <property type="entry name" value="Homeodomain-like"/>
    <property type="match status" value="2"/>
</dbReference>
<gene>
    <name evidence="6" type="ORF">GC098_11215</name>
</gene>
<dbReference type="InterPro" id="IPR009057">
    <property type="entry name" value="Homeodomain-like_sf"/>
</dbReference>
<evidence type="ECO:0000313" key="7">
    <source>
        <dbReference type="Proteomes" id="UP000616779"/>
    </source>
</evidence>
<keyword evidence="4" id="KW-0812">Transmembrane</keyword>
<accession>A0ABX1XTX0</accession>
<protein>
    <submittedName>
        <fullName evidence="6">Helix-turn-helix domain-containing protein</fullName>
    </submittedName>
</protein>
<dbReference type="Pfam" id="PF12833">
    <property type="entry name" value="HTH_18"/>
    <property type="match status" value="1"/>
</dbReference>
<dbReference type="SMART" id="SM00342">
    <property type="entry name" value="HTH_ARAC"/>
    <property type="match status" value="1"/>
</dbReference>
<dbReference type="SUPFAM" id="SSF46689">
    <property type="entry name" value="Homeodomain-like"/>
    <property type="match status" value="1"/>
</dbReference>
<evidence type="ECO:0000256" key="2">
    <source>
        <dbReference type="ARBA" id="ARBA00023125"/>
    </source>
</evidence>
<dbReference type="EMBL" id="WHOA01000085">
    <property type="protein sequence ID" value="NOU71982.1"/>
    <property type="molecule type" value="Genomic_DNA"/>
</dbReference>
<keyword evidence="3" id="KW-0804">Transcription</keyword>
<dbReference type="PANTHER" id="PTHR43280">
    <property type="entry name" value="ARAC-FAMILY TRANSCRIPTIONAL REGULATOR"/>
    <property type="match status" value="1"/>
</dbReference>
<dbReference type="RefSeq" id="WP_171643290.1">
    <property type="nucleotide sequence ID" value="NZ_WHOA01000085.1"/>
</dbReference>
<dbReference type="PROSITE" id="PS01124">
    <property type="entry name" value="HTH_ARAC_FAMILY_2"/>
    <property type="match status" value="1"/>
</dbReference>